<dbReference type="RefSeq" id="XP_023177812.2">
    <property type="nucleotide sequence ID" value="XM_023322044.2"/>
</dbReference>
<dbReference type="KEGG" id="dhe:111604127"/>
<evidence type="ECO:0000256" key="1">
    <source>
        <dbReference type="SAM" id="Phobius"/>
    </source>
</evidence>
<protein>
    <submittedName>
        <fullName evidence="3">Uncharacterized protein LOC111604127</fullName>
    </submittedName>
</protein>
<accession>A0A6J1ML91</accession>
<keyword evidence="1" id="KW-0472">Membrane</keyword>
<keyword evidence="1" id="KW-0812">Transmembrane</keyword>
<keyword evidence="2" id="KW-1185">Reference proteome</keyword>
<keyword evidence="1" id="KW-1133">Transmembrane helix</keyword>
<proteinExistence type="predicted"/>
<dbReference type="AlphaFoldDB" id="A0A6J1ML91"/>
<dbReference type="OMA" id="MPVQIYK"/>
<dbReference type="OrthoDB" id="7860976at2759"/>
<gene>
    <name evidence="3" type="primary">LOC111604127</name>
</gene>
<dbReference type="GeneID" id="111604127"/>
<name>A0A6J1ML91_DROHY</name>
<evidence type="ECO:0000313" key="3">
    <source>
        <dbReference type="RefSeq" id="XP_023177812.2"/>
    </source>
</evidence>
<organism evidence="2 3">
    <name type="scientific">Drosophila hydei</name>
    <name type="common">Fruit fly</name>
    <dbReference type="NCBI Taxonomy" id="7224"/>
    <lineage>
        <taxon>Eukaryota</taxon>
        <taxon>Metazoa</taxon>
        <taxon>Ecdysozoa</taxon>
        <taxon>Arthropoda</taxon>
        <taxon>Hexapoda</taxon>
        <taxon>Insecta</taxon>
        <taxon>Pterygota</taxon>
        <taxon>Neoptera</taxon>
        <taxon>Endopterygota</taxon>
        <taxon>Diptera</taxon>
        <taxon>Brachycera</taxon>
        <taxon>Muscomorpha</taxon>
        <taxon>Ephydroidea</taxon>
        <taxon>Drosophilidae</taxon>
        <taxon>Drosophila</taxon>
    </lineage>
</organism>
<evidence type="ECO:0000313" key="2">
    <source>
        <dbReference type="Proteomes" id="UP000504633"/>
    </source>
</evidence>
<reference evidence="3" key="1">
    <citation type="submission" date="2025-08" db="UniProtKB">
        <authorList>
            <consortium name="RefSeq"/>
        </authorList>
    </citation>
    <scope>IDENTIFICATION</scope>
    <source>
        <strain evidence="3">15085-1641.00</strain>
        <tissue evidence="3">Whole body</tissue>
    </source>
</reference>
<feature type="transmembrane region" description="Helical" evidence="1">
    <location>
        <begin position="151"/>
        <end position="173"/>
    </location>
</feature>
<dbReference type="Proteomes" id="UP000504633">
    <property type="component" value="Unplaced"/>
</dbReference>
<sequence>MQVRRNILKSIMPVQIYKSNSAVYMTCLSKLSISAFVPECNQKLVVEKAIVEALDKSTMPHAHADRQLEAEQMLHRSKTNFRHVFADRCAAVKKVQWGTNTKMWINNEYEVDRPLSPFKAEQYDRIFKEHCRRKHNVLLEVPNLPPIRLSLVAFLLKLVFVLIAMSITVYLLADL</sequence>